<dbReference type="SUPFAM" id="SSF54427">
    <property type="entry name" value="NTF2-like"/>
    <property type="match status" value="1"/>
</dbReference>
<keyword evidence="4" id="KW-1185">Reference proteome</keyword>
<evidence type="ECO:0000313" key="4">
    <source>
        <dbReference type="Proteomes" id="UP000482800"/>
    </source>
</evidence>
<evidence type="ECO:0000259" key="2">
    <source>
        <dbReference type="Pfam" id="PF12680"/>
    </source>
</evidence>
<sequence>MRAEEVGVAAAVLQLEEPAEQRGRELGTVHAGRLRQRRGVETEAAPALHRDRPPDRRRGLPQQPGEVGRRPRDPQDAVARLRLDRPHGAHGIPTARDVAGRDARPTVHAMSNAQRPEDLHQLFVDGVNRKDVDALLALYEPDSVTIGLDGTRHADHASLGAMLSGLLAAVDRIEGETRKVVVHGDHALMSASFRAVGGELAGVSGEVAHRQPDGTWRFLIDDPTFGAA</sequence>
<dbReference type="Gene3D" id="3.10.450.50">
    <property type="match status" value="1"/>
</dbReference>
<reference evidence="3 4" key="1">
    <citation type="submission" date="2020-03" db="EMBL/GenBank/DDBJ databases">
        <title>Whole genome shotgun sequence of Phytohabitans houttuyneae NBRC 108639.</title>
        <authorList>
            <person name="Komaki H."/>
            <person name="Tamura T."/>
        </authorList>
    </citation>
    <scope>NUCLEOTIDE SEQUENCE [LARGE SCALE GENOMIC DNA]</scope>
    <source>
        <strain evidence="3 4">NBRC 108639</strain>
    </source>
</reference>
<dbReference type="InterPro" id="IPR037401">
    <property type="entry name" value="SnoaL-like"/>
</dbReference>
<dbReference type="Pfam" id="PF12680">
    <property type="entry name" value="SnoaL_2"/>
    <property type="match status" value="1"/>
</dbReference>
<organism evidence="3 4">
    <name type="scientific">Phytohabitans houttuyneae</name>
    <dbReference type="NCBI Taxonomy" id="1076126"/>
    <lineage>
        <taxon>Bacteria</taxon>
        <taxon>Bacillati</taxon>
        <taxon>Actinomycetota</taxon>
        <taxon>Actinomycetes</taxon>
        <taxon>Micromonosporales</taxon>
        <taxon>Micromonosporaceae</taxon>
    </lineage>
</organism>
<evidence type="ECO:0000256" key="1">
    <source>
        <dbReference type="SAM" id="MobiDB-lite"/>
    </source>
</evidence>
<dbReference type="AlphaFoldDB" id="A0A6V8KEK6"/>
<accession>A0A6V8KEK6</accession>
<evidence type="ECO:0000313" key="3">
    <source>
        <dbReference type="EMBL" id="GFJ82244.1"/>
    </source>
</evidence>
<feature type="compositionally biased region" description="Basic and acidic residues" evidence="1">
    <location>
        <begin position="67"/>
        <end position="87"/>
    </location>
</feature>
<feature type="region of interest" description="Disordered" evidence="1">
    <location>
        <begin position="18"/>
        <end position="102"/>
    </location>
</feature>
<proteinExistence type="predicted"/>
<dbReference type="InterPro" id="IPR032710">
    <property type="entry name" value="NTF2-like_dom_sf"/>
</dbReference>
<reference evidence="3 4" key="2">
    <citation type="submission" date="2020-03" db="EMBL/GenBank/DDBJ databases">
        <authorList>
            <person name="Ichikawa N."/>
            <person name="Kimura A."/>
            <person name="Kitahashi Y."/>
            <person name="Uohara A."/>
        </authorList>
    </citation>
    <scope>NUCLEOTIDE SEQUENCE [LARGE SCALE GENOMIC DNA]</scope>
    <source>
        <strain evidence="3 4">NBRC 108639</strain>
    </source>
</reference>
<dbReference type="EMBL" id="BLPF01000002">
    <property type="protein sequence ID" value="GFJ82244.1"/>
    <property type="molecule type" value="Genomic_DNA"/>
</dbReference>
<name>A0A6V8KEK6_9ACTN</name>
<feature type="domain" description="SnoaL-like" evidence="2">
    <location>
        <begin position="123"/>
        <end position="196"/>
    </location>
</feature>
<dbReference type="Proteomes" id="UP000482800">
    <property type="component" value="Unassembled WGS sequence"/>
</dbReference>
<feature type="compositionally biased region" description="Basic and acidic residues" evidence="1">
    <location>
        <begin position="48"/>
        <end position="58"/>
    </location>
</feature>
<gene>
    <name evidence="3" type="ORF">Phou_064240</name>
</gene>
<protein>
    <recommendedName>
        <fullName evidence="2">SnoaL-like domain-containing protein</fullName>
    </recommendedName>
</protein>
<comment type="caution">
    <text evidence="3">The sequence shown here is derived from an EMBL/GenBank/DDBJ whole genome shotgun (WGS) entry which is preliminary data.</text>
</comment>